<dbReference type="Gene3D" id="2.115.10.20">
    <property type="entry name" value="Glycosyl hydrolase domain, family 43"/>
    <property type="match status" value="2"/>
</dbReference>
<accession>A0A9X3S4Q1</accession>
<organism evidence="1 2">
    <name type="scientific">Solirubrobacter ginsenosidimutans</name>
    <dbReference type="NCBI Taxonomy" id="490573"/>
    <lineage>
        <taxon>Bacteria</taxon>
        <taxon>Bacillati</taxon>
        <taxon>Actinomycetota</taxon>
        <taxon>Thermoleophilia</taxon>
        <taxon>Solirubrobacterales</taxon>
        <taxon>Solirubrobacteraceae</taxon>
        <taxon>Solirubrobacter</taxon>
    </lineage>
</organism>
<reference evidence="1" key="1">
    <citation type="submission" date="2022-10" db="EMBL/GenBank/DDBJ databases">
        <title>The WGS of Solirubrobacter ginsenosidimutans DSM 21036.</title>
        <authorList>
            <person name="Jiang Z."/>
        </authorList>
    </citation>
    <scope>NUCLEOTIDE SEQUENCE</scope>
    <source>
        <strain evidence="1">DSM 21036</strain>
    </source>
</reference>
<dbReference type="AlphaFoldDB" id="A0A9X3S4Q1"/>
<evidence type="ECO:0000313" key="1">
    <source>
        <dbReference type="EMBL" id="MDA0166905.1"/>
    </source>
</evidence>
<comment type="caution">
    <text evidence="1">The sequence shown here is derived from an EMBL/GenBank/DDBJ whole genome shotgun (WGS) entry which is preliminary data.</text>
</comment>
<dbReference type="EMBL" id="JAPDOD010000080">
    <property type="protein sequence ID" value="MDA0166905.1"/>
    <property type="molecule type" value="Genomic_DNA"/>
</dbReference>
<dbReference type="RefSeq" id="WP_270046158.1">
    <property type="nucleotide sequence ID" value="NZ_JAPDOD010000080.1"/>
</dbReference>
<protein>
    <submittedName>
        <fullName evidence="1">Uncharacterized protein</fullName>
    </submittedName>
</protein>
<dbReference type="Proteomes" id="UP001149140">
    <property type="component" value="Unassembled WGS sequence"/>
</dbReference>
<dbReference type="SUPFAM" id="SSF75005">
    <property type="entry name" value="Arabinanase/levansucrase/invertase"/>
    <property type="match status" value="1"/>
</dbReference>
<name>A0A9X3S4Q1_9ACTN</name>
<keyword evidence="2" id="KW-1185">Reference proteome</keyword>
<dbReference type="InterPro" id="IPR023296">
    <property type="entry name" value="Glyco_hydro_beta-prop_sf"/>
</dbReference>
<evidence type="ECO:0000313" key="2">
    <source>
        <dbReference type="Proteomes" id="UP001149140"/>
    </source>
</evidence>
<proteinExistence type="predicted"/>
<sequence length="284" mass="30981">MDTFPLPGSAPATVVAPAPGNGPQYWTGAPSAVFDEDGSIVLGYRVRNGPDTIDETVVARSVDGERYETVFSLGQDHFGAQWTERPALVRHDGEWRMYVSLATPGTKHWWIGVVSAGTLEGLATAEVRTAFAGDLHTAVKDPIVRVHEGVWQAWICCHLLDLPGEEDRMNSAYATSADGLSWDWHGTVLEGRPGEWDSRGARLCTILPDGRAAYDGRASAEENWFERTGIALPDGGHFVSTGEPVADVRYLEALPLPDGGGFRIFYEARLDDETHELRTELCAS</sequence>
<gene>
    <name evidence="1" type="ORF">OM076_41975</name>
</gene>